<feature type="domain" description="Mechanosensitive ion channel MscS" evidence="11">
    <location>
        <begin position="602"/>
        <end position="669"/>
    </location>
</feature>
<dbReference type="InterPro" id="IPR049278">
    <property type="entry name" value="MS_channel_C"/>
</dbReference>
<reference evidence="14" key="1">
    <citation type="journal article" date="2014" name="Int. J. Syst. Evol. Microbiol.">
        <title>Complete genome sequence of Corynebacterium casei LMG S-19264T (=DSM 44701T), isolated from a smear-ripened cheese.</title>
        <authorList>
            <consortium name="US DOE Joint Genome Institute (JGI-PGF)"/>
            <person name="Walter F."/>
            <person name="Albersmeier A."/>
            <person name="Kalinowski J."/>
            <person name="Ruckert C."/>
        </authorList>
    </citation>
    <scope>NUCLEOTIDE SEQUENCE</scope>
    <source>
        <strain evidence="14">CGMCC 1.15880</strain>
    </source>
</reference>
<evidence type="ECO:0000256" key="6">
    <source>
        <dbReference type="ARBA" id="ARBA00023136"/>
    </source>
</evidence>
<evidence type="ECO:0000256" key="7">
    <source>
        <dbReference type="SAM" id="Coils"/>
    </source>
</evidence>
<keyword evidence="5 9" id="KW-1133">Transmembrane helix</keyword>
<evidence type="ECO:0000313" key="15">
    <source>
        <dbReference type="Proteomes" id="UP000628017"/>
    </source>
</evidence>
<dbReference type="Pfam" id="PF21082">
    <property type="entry name" value="MS_channel_3rd"/>
    <property type="match status" value="1"/>
</dbReference>
<evidence type="ECO:0000256" key="1">
    <source>
        <dbReference type="ARBA" id="ARBA00004651"/>
    </source>
</evidence>
<feature type="domain" description="DUF3772" evidence="12">
    <location>
        <begin position="121"/>
        <end position="160"/>
    </location>
</feature>
<dbReference type="Proteomes" id="UP000628017">
    <property type="component" value="Unassembled WGS sequence"/>
</dbReference>
<dbReference type="SUPFAM" id="SSF82689">
    <property type="entry name" value="Mechanosensitive channel protein MscS (YggB), C-terminal domain"/>
    <property type="match status" value="1"/>
</dbReference>
<feature type="transmembrane region" description="Helical" evidence="9">
    <location>
        <begin position="586"/>
        <end position="615"/>
    </location>
</feature>
<dbReference type="Gene3D" id="3.30.70.100">
    <property type="match status" value="1"/>
</dbReference>
<feature type="compositionally biased region" description="Basic and acidic residues" evidence="8">
    <location>
        <begin position="778"/>
        <end position="812"/>
    </location>
</feature>
<keyword evidence="15" id="KW-1185">Reference proteome</keyword>
<evidence type="ECO:0000256" key="10">
    <source>
        <dbReference type="SAM" id="SignalP"/>
    </source>
</evidence>
<feature type="compositionally biased region" description="Acidic residues" evidence="8">
    <location>
        <begin position="813"/>
        <end position="823"/>
    </location>
</feature>
<feature type="transmembrane region" description="Helical" evidence="9">
    <location>
        <begin position="194"/>
        <end position="213"/>
    </location>
</feature>
<dbReference type="Gene3D" id="2.30.30.60">
    <property type="match status" value="1"/>
</dbReference>
<name>A0A916QUH7_9RHOB</name>
<reference evidence="14" key="2">
    <citation type="submission" date="2020-09" db="EMBL/GenBank/DDBJ databases">
        <authorList>
            <person name="Sun Q."/>
            <person name="Zhou Y."/>
        </authorList>
    </citation>
    <scope>NUCLEOTIDE SEQUENCE</scope>
    <source>
        <strain evidence="14">CGMCC 1.15880</strain>
    </source>
</reference>
<dbReference type="InterPro" id="IPR052702">
    <property type="entry name" value="MscS-like_channel"/>
</dbReference>
<feature type="transmembrane region" description="Helical" evidence="9">
    <location>
        <begin position="345"/>
        <end position="367"/>
    </location>
</feature>
<comment type="subcellular location">
    <subcellularLocation>
        <location evidence="1">Cell membrane</location>
        <topology evidence="1">Multi-pass membrane protein</topology>
    </subcellularLocation>
</comment>
<feature type="transmembrane region" description="Helical" evidence="9">
    <location>
        <begin position="420"/>
        <end position="439"/>
    </location>
</feature>
<comment type="similarity">
    <text evidence="2">Belongs to the MscS (TC 1.A.23) family.</text>
</comment>
<keyword evidence="4 9" id="KW-0812">Transmembrane</keyword>
<organism evidence="14 15">
    <name type="scientific">Neptunicoccus cionae</name>
    <dbReference type="NCBI Taxonomy" id="2035344"/>
    <lineage>
        <taxon>Bacteria</taxon>
        <taxon>Pseudomonadati</taxon>
        <taxon>Pseudomonadota</taxon>
        <taxon>Alphaproteobacteria</taxon>
        <taxon>Rhodobacterales</taxon>
        <taxon>Paracoccaceae</taxon>
        <taxon>Neptunicoccus</taxon>
    </lineage>
</organism>
<dbReference type="RefSeq" id="WP_188670898.1">
    <property type="nucleotide sequence ID" value="NZ_BMKA01000001.1"/>
</dbReference>
<dbReference type="InterPro" id="IPR006685">
    <property type="entry name" value="MscS_channel_2nd"/>
</dbReference>
<dbReference type="InterPro" id="IPR023408">
    <property type="entry name" value="MscS_beta-dom_sf"/>
</dbReference>
<keyword evidence="6 9" id="KW-0472">Membrane</keyword>
<dbReference type="EMBL" id="BMKA01000001">
    <property type="protein sequence ID" value="GGA09435.1"/>
    <property type="molecule type" value="Genomic_DNA"/>
</dbReference>
<feature type="transmembrane region" description="Helical" evidence="9">
    <location>
        <begin position="319"/>
        <end position="339"/>
    </location>
</feature>
<feature type="transmembrane region" description="Helical" evidence="9">
    <location>
        <begin position="471"/>
        <end position="494"/>
    </location>
</feature>
<evidence type="ECO:0000259" key="11">
    <source>
        <dbReference type="Pfam" id="PF00924"/>
    </source>
</evidence>
<evidence type="ECO:0000313" key="14">
    <source>
        <dbReference type="EMBL" id="GGA09435.1"/>
    </source>
</evidence>
<evidence type="ECO:0000256" key="9">
    <source>
        <dbReference type="SAM" id="Phobius"/>
    </source>
</evidence>
<dbReference type="SUPFAM" id="SSF82861">
    <property type="entry name" value="Mechanosensitive channel protein MscS (YggB), transmembrane region"/>
    <property type="match status" value="1"/>
</dbReference>
<dbReference type="Gene3D" id="1.10.287.1260">
    <property type="match status" value="1"/>
</dbReference>
<feature type="domain" description="Mechanosensitive ion channel MscS C-terminal" evidence="13">
    <location>
        <begin position="676"/>
        <end position="759"/>
    </location>
</feature>
<feature type="transmembrane region" description="Helical" evidence="9">
    <location>
        <begin position="234"/>
        <end position="260"/>
    </location>
</feature>
<gene>
    <name evidence="14" type="ORF">GCM10011498_06730</name>
</gene>
<evidence type="ECO:0000256" key="8">
    <source>
        <dbReference type="SAM" id="MobiDB-lite"/>
    </source>
</evidence>
<feature type="transmembrane region" description="Helical" evidence="9">
    <location>
        <begin position="387"/>
        <end position="414"/>
    </location>
</feature>
<keyword evidence="7" id="KW-0175">Coiled coil</keyword>
<proteinExistence type="inferred from homology"/>
<feature type="region of interest" description="Disordered" evidence="8">
    <location>
        <begin position="778"/>
        <end position="829"/>
    </location>
</feature>
<evidence type="ECO:0000256" key="5">
    <source>
        <dbReference type="ARBA" id="ARBA00022989"/>
    </source>
</evidence>
<dbReference type="InterPro" id="IPR010920">
    <property type="entry name" value="LSM_dom_sf"/>
</dbReference>
<dbReference type="SUPFAM" id="SSF50182">
    <property type="entry name" value="Sm-like ribonucleoproteins"/>
    <property type="match status" value="1"/>
</dbReference>
<dbReference type="PANTHER" id="PTHR30347:SF1">
    <property type="entry name" value="MECHANOSENSITIVE CHANNEL MSCK"/>
    <property type="match status" value="1"/>
</dbReference>
<dbReference type="GO" id="GO:0008381">
    <property type="term" value="F:mechanosensitive monoatomic ion channel activity"/>
    <property type="evidence" value="ECO:0007669"/>
    <property type="project" value="UniProtKB-ARBA"/>
</dbReference>
<evidence type="ECO:0000256" key="4">
    <source>
        <dbReference type="ARBA" id="ARBA00022692"/>
    </source>
</evidence>
<feature type="signal peptide" evidence="10">
    <location>
        <begin position="1"/>
        <end position="20"/>
    </location>
</feature>
<accession>A0A916QUH7</accession>
<feature type="transmembrane region" description="Helical" evidence="9">
    <location>
        <begin position="514"/>
        <end position="536"/>
    </location>
</feature>
<dbReference type="Pfam" id="PF12607">
    <property type="entry name" value="DUF3772"/>
    <property type="match status" value="1"/>
</dbReference>
<feature type="chain" id="PRO_5038000546" evidence="10">
    <location>
        <begin position="21"/>
        <end position="829"/>
    </location>
</feature>
<feature type="transmembrane region" description="Helical" evidence="9">
    <location>
        <begin position="557"/>
        <end position="580"/>
    </location>
</feature>
<evidence type="ECO:0000256" key="3">
    <source>
        <dbReference type="ARBA" id="ARBA00022475"/>
    </source>
</evidence>
<keyword evidence="3" id="KW-1003">Cell membrane</keyword>
<feature type="coiled-coil region" evidence="7">
    <location>
        <begin position="29"/>
        <end position="73"/>
    </location>
</feature>
<comment type="caution">
    <text evidence="14">The sequence shown here is derived from an EMBL/GenBank/DDBJ whole genome shotgun (WGS) entry which is preliminary data.</text>
</comment>
<sequence length="829" mass="89565">MKRLIWTLMLLVALPLAAFAQSVETAFDKAAFESTVERAEEVLENATASDKALEALRKQLVDFRSAATELKDQAQTKTGPIQDRIDALGAPPAEGETEAEDVAALREKLNKELDKAKAPVKAAEDLFKQADGLISQIDELMRHRSTARLVAQNDSPLDPREISAAVSALVAFNVNLWAEISGNLSNESRASMRLTNLLMVAMLLAVALVLLLRSRVWSRRVQESFSRNASPRTAALYGFIGSLFQLILPALGLFVLVQALLLLDLFDLRGYFILRSLGFAGFSLYFASWLARSLFVATSNQGPLIEIDESLTGPMKRSFLALGLMFALRAMLDAAAVGSGHSPEFLAAIPTLTFPLVIVGGIALFRIGRVLANEAQVAGKQEDGNPFLGRVATIMGNICVAAGVAGPVLAAFGFDSAGNRLVFSTAASLLLITGFYIFFRLIGSLTGYTGNTSTSAGDEEEAQRYGALFRVAVGFIMICIALPLLALIWGARLVDLQEVWLMARDGISFGDNRISLTDFLTFVLVFSIGYTITRILQSALRTTVLPNTRLDSGGQNAIVTGTGYVGIFFAALAAITATGLDLSNLAIVAGALSVGIGFGLQTIVSNFVSGIILLIERPIKAGDWIEVGTYSGYVRKISVRSTEVETFDRASVVIPNADLIAGTVTNWTHSSMAGRVRVPVGVAYDSDPRHVEKILLEVAESHPMVLLDPGPAIMFMGFGADSLDFEIRAILRDVNWMLSAKSDMNFEIFKRFSEEGIEIPFAQRDVYIKNLDELTKVKNSAKDDDKTEESKEDTKAETTDAQEREHSSAAKDNEDDSVSDDGGDAPGKV</sequence>
<dbReference type="GO" id="GO:0005886">
    <property type="term" value="C:plasma membrane"/>
    <property type="evidence" value="ECO:0007669"/>
    <property type="project" value="UniProtKB-SubCell"/>
</dbReference>
<evidence type="ECO:0000256" key="2">
    <source>
        <dbReference type="ARBA" id="ARBA00008017"/>
    </source>
</evidence>
<dbReference type="PANTHER" id="PTHR30347">
    <property type="entry name" value="POTASSIUM CHANNEL RELATED"/>
    <property type="match status" value="1"/>
</dbReference>
<dbReference type="AlphaFoldDB" id="A0A916QUH7"/>
<dbReference type="InterPro" id="IPR011066">
    <property type="entry name" value="MscS_channel_C_sf"/>
</dbReference>
<dbReference type="Pfam" id="PF00924">
    <property type="entry name" value="MS_channel_2nd"/>
    <property type="match status" value="1"/>
</dbReference>
<feature type="transmembrane region" description="Helical" evidence="9">
    <location>
        <begin position="272"/>
        <end position="291"/>
    </location>
</feature>
<evidence type="ECO:0000259" key="13">
    <source>
        <dbReference type="Pfam" id="PF21082"/>
    </source>
</evidence>
<dbReference type="InterPro" id="IPR022249">
    <property type="entry name" value="DUF3772"/>
</dbReference>
<keyword evidence="10" id="KW-0732">Signal</keyword>
<evidence type="ECO:0000259" key="12">
    <source>
        <dbReference type="Pfam" id="PF12607"/>
    </source>
</evidence>
<dbReference type="InterPro" id="IPR011014">
    <property type="entry name" value="MscS_channel_TM-2"/>
</dbReference>
<protein>
    <submittedName>
        <fullName evidence="14">Mechanosensitive ion channel protein MscS</fullName>
    </submittedName>
</protein>